<evidence type="ECO:0000313" key="2">
    <source>
        <dbReference type="EMBL" id="CBJ28082.1"/>
    </source>
</evidence>
<protein>
    <submittedName>
        <fullName evidence="2">Similar to Ecdysoneless homolog (Drosophila)</fullName>
    </submittedName>
</protein>
<dbReference type="Pfam" id="PF07093">
    <property type="entry name" value="SGT1"/>
    <property type="match status" value="1"/>
</dbReference>
<dbReference type="STRING" id="2880.D7G8Q8"/>
<dbReference type="InParanoid" id="D7G8Q8"/>
<dbReference type="AlphaFoldDB" id="D7G8Q8"/>
<feature type="compositionally biased region" description="Basic and acidic residues" evidence="1">
    <location>
        <begin position="501"/>
        <end position="514"/>
    </location>
</feature>
<feature type="compositionally biased region" description="Basic and acidic residues" evidence="1">
    <location>
        <begin position="709"/>
        <end position="735"/>
    </location>
</feature>
<reference evidence="2 3" key="1">
    <citation type="journal article" date="2010" name="Nature">
        <title>The Ectocarpus genome and the independent evolution of multicellularity in brown algae.</title>
        <authorList>
            <person name="Cock J.M."/>
            <person name="Sterck L."/>
            <person name="Rouze P."/>
            <person name="Scornet D."/>
            <person name="Allen A.E."/>
            <person name="Amoutzias G."/>
            <person name="Anthouard V."/>
            <person name="Artiguenave F."/>
            <person name="Aury J.M."/>
            <person name="Badger J.H."/>
            <person name="Beszteri B."/>
            <person name="Billiau K."/>
            <person name="Bonnet E."/>
            <person name="Bothwell J.H."/>
            <person name="Bowler C."/>
            <person name="Boyen C."/>
            <person name="Brownlee C."/>
            <person name="Carrano C.J."/>
            <person name="Charrier B."/>
            <person name="Cho G.Y."/>
            <person name="Coelho S.M."/>
            <person name="Collen J."/>
            <person name="Corre E."/>
            <person name="Da Silva C."/>
            <person name="Delage L."/>
            <person name="Delaroque N."/>
            <person name="Dittami S.M."/>
            <person name="Doulbeau S."/>
            <person name="Elias M."/>
            <person name="Farnham G."/>
            <person name="Gachon C.M."/>
            <person name="Gschloessl B."/>
            <person name="Heesch S."/>
            <person name="Jabbari K."/>
            <person name="Jubin C."/>
            <person name="Kawai H."/>
            <person name="Kimura K."/>
            <person name="Kloareg B."/>
            <person name="Kupper F.C."/>
            <person name="Lang D."/>
            <person name="Le Bail A."/>
            <person name="Leblanc C."/>
            <person name="Lerouge P."/>
            <person name="Lohr M."/>
            <person name="Lopez P.J."/>
            <person name="Martens C."/>
            <person name="Maumus F."/>
            <person name="Michel G."/>
            <person name="Miranda-Saavedra D."/>
            <person name="Morales J."/>
            <person name="Moreau H."/>
            <person name="Motomura T."/>
            <person name="Nagasato C."/>
            <person name="Napoli C.A."/>
            <person name="Nelson D.R."/>
            <person name="Nyvall-Collen P."/>
            <person name="Peters A.F."/>
            <person name="Pommier C."/>
            <person name="Potin P."/>
            <person name="Poulain J."/>
            <person name="Quesneville H."/>
            <person name="Read B."/>
            <person name="Rensing S.A."/>
            <person name="Ritter A."/>
            <person name="Rousvoal S."/>
            <person name="Samanta M."/>
            <person name="Samson G."/>
            <person name="Schroeder D.C."/>
            <person name="Segurens B."/>
            <person name="Strittmatter M."/>
            <person name="Tonon T."/>
            <person name="Tregear J.W."/>
            <person name="Valentin K."/>
            <person name="von Dassow P."/>
            <person name="Yamagishi T."/>
            <person name="Van de Peer Y."/>
            <person name="Wincker P."/>
        </authorList>
    </citation>
    <scope>NUCLEOTIDE SEQUENCE [LARGE SCALE GENOMIC DNA]</scope>
    <source>
        <strain evidence="3">Ec32 / CCAP1310/4</strain>
    </source>
</reference>
<dbReference type="PANTHER" id="PTHR13060">
    <property type="entry name" value="SGT1 PROTEIN HSGT1 SUPPRESSOR OF GCR2"/>
    <property type="match status" value="1"/>
</dbReference>
<proteinExistence type="predicted"/>
<accession>D7G8Q8</accession>
<feature type="region of interest" description="Disordered" evidence="1">
    <location>
        <begin position="1"/>
        <end position="23"/>
    </location>
</feature>
<keyword evidence="3" id="KW-1185">Reference proteome</keyword>
<name>D7G8Q8_ECTSI</name>
<dbReference type="Proteomes" id="UP000002630">
    <property type="component" value="Unassembled WGS sequence"/>
</dbReference>
<dbReference type="eggNOG" id="KOG2406">
    <property type="taxonomic scope" value="Eukaryota"/>
</dbReference>
<feature type="compositionally biased region" description="Polar residues" evidence="1">
    <location>
        <begin position="669"/>
        <end position="696"/>
    </location>
</feature>
<evidence type="ECO:0000256" key="1">
    <source>
        <dbReference type="SAM" id="MobiDB-lite"/>
    </source>
</evidence>
<feature type="compositionally biased region" description="Acidic residues" evidence="1">
    <location>
        <begin position="627"/>
        <end position="646"/>
    </location>
</feature>
<sequence>MAESADEDWFAGNSNDPGPSLEDFLATDPSQLPFLQERPATAEDFVRYQIFVDAWSSIEHLQQLRESVLELVDSITAGFIWHREAFALSVAVPSDGDLEPHLTGEQVFGGNVSDEWFVCYLLFTITSTFTELTACITDSDGEFLLIEAATAIPPFLSPGNRVWVRFGEVHLVMPGCMVDRARTPRTLGSGTITLSEGLKAVRESDGGTKADEGVQRLIRRRIEGYPEEAMANMHHARCFLPLAAALAFRDTPRLVAPAVSAYCSGDPADRKMGVRMARLLAIPASASGVSTAGSKGAGSQPEAPRFVEARIAFTRHLYAQLHQAAVVPTKAFHPGWGPSRSTLAPAAHAKAAQLGQKLSMGLEAAYQACAESSKKDGGDFSDAIRPETWKRFADGLVRNGFFEGELEGSKRYREKTAMAKQFIRDNVLCVDADGGEDEEIAAAQRDHRRCPVHQVVDRTLNDPRLDCVFDAFGEEDDKEDWLEVSQADLDIMLQDYRRAEADLDPEQQGRRDRGANGVVGDDDNERDRSENVATSGARGTATDTDEEKHVQDSHAGFADAVDGLDEIVTGMNAFVDDSKAGLDGAEVEAVGGHVQFDVDKFMSLLNGEDLMSALEDAAKEDAHDELGDSDDDLLESSEEEDEDDVDTPQRMPDPKASESAGLTDPSACGSRTRSSLAVNVSPNSPAKSDSHIQTRSGVRPSVAFQMQEMEGRPSEEDHDGLGSDGREQDGGHESKANSGSAESLVREYMAAMEIELEPSSMGESFEKVGASIPEAQMEELQTVGPLDQNGELAPEQWLRDGKAPSSTGVQS</sequence>
<feature type="region of interest" description="Disordered" evidence="1">
    <location>
        <begin position="776"/>
        <end position="811"/>
    </location>
</feature>
<dbReference type="EMBL" id="FN649760">
    <property type="protein sequence ID" value="CBJ28082.1"/>
    <property type="molecule type" value="Genomic_DNA"/>
</dbReference>
<feature type="region of interest" description="Disordered" evidence="1">
    <location>
        <begin position="501"/>
        <end position="552"/>
    </location>
</feature>
<feature type="region of interest" description="Disordered" evidence="1">
    <location>
        <begin position="618"/>
        <end position="744"/>
    </location>
</feature>
<evidence type="ECO:0000313" key="3">
    <source>
        <dbReference type="Proteomes" id="UP000002630"/>
    </source>
</evidence>
<gene>
    <name evidence="2" type="ORF">Esi_0091_0065</name>
</gene>
<dbReference type="PANTHER" id="PTHR13060:SF0">
    <property type="entry name" value="PROTEIN ECDYSONELESS HOMOLOG"/>
    <property type="match status" value="1"/>
</dbReference>
<dbReference type="InterPro" id="IPR010770">
    <property type="entry name" value="Ecd"/>
</dbReference>
<organism evidence="2 3">
    <name type="scientific">Ectocarpus siliculosus</name>
    <name type="common">Brown alga</name>
    <name type="synonym">Conferva siliculosa</name>
    <dbReference type="NCBI Taxonomy" id="2880"/>
    <lineage>
        <taxon>Eukaryota</taxon>
        <taxon>Sar</taxon>
        <taxon>Stramenopiles</taxon>
        <taxon>Ochrophyta</taxon>
        <taxon>PX clade</taxon>
        <taxon>Phaeophyceae</taxon>
        <taxon>Ectocarpales</taxon>
        <taxon>Ectocarpaceae</taxon>
        <taxon>Ectocarpus</taxon>
    </lineage>
</organism>
<dbReference type="OrthoDB" id="27237at2759"/>
<dbReference type="GO" id="GO:0005634">
    <property type="term" value="C:nucleus"/>
    <property type="evidence" value="ECO:0007669"/>
    <property type="project" value="TreeGrafter"/>
</dbReference>